<dbReference type="EMBL" id="CAJHJT010000034">
    <property type="protein sequence ID" value="CAD7005881.1"/>
    <property type="molecule type" value="Genomic_DNA"/>
</dbReference>
<evidence type="ECO:0000313" key="1">
    <source>
        <dbReference type="EMBL" id="CAD7005881.1"/>
    </source>
</evidence>
<reference evidence="1" key="1">
    <citation type="submission" date="2020-11" db="EMBL/GenBank/DDBJ databases">
        <authorList>
            <person name="Whitehead M."/>
        </authorList>
    </citation>
    <scope>NUCLEOTIDE SEQUENCE</scope>
    <source>
        <strain evidence="1">EGII</strain>
    </source>
</reference>
<gene>
    <name evidence="1" type="ORF">CCAP1982_LOCUS14223</name>
</gene>
<protein>
    <submittedName>
        <fullName evidence="1">(Mediterranean fruit fly) hypothetical protein</fullName>
    </submittedName>
</protein>
<keyword evidence="2" id="KW-1185">Reference proteome</keyword>
<comment type="caution">
    <text evidence="1">The sequence shown here is derived from an EMBL/GenBank/DDBJ whole genome shotgun (WGS) entry which is preliminary data.</text>
</comment>
<proteinExistence type="predicted"/>
<name>A0A811V4W4_CERCA</name>
<evidence type="ECO:0000313" key="2">
    <source>
        <dbReference type="Proteomes" id="UP000606786"/>
    </source>
</evidence>
<sequence>MLAMARRPKKLTLNAVSVENKWLNVWLKDRSNSGSEKWRAKILSKKKIKKKNKKIFPESMVDCKLLSSLPRSTTTTSSRQRCACGSARWPQWFLGYECKRFFMQPSL</sequence>
<organism evidence="1 2">
    <name type="scientific">Ceratitis capitata</name>
    <name type="common">Mediterranean fruit fly</name>
    <name type="synonym">Tephritis capitata</name>
    <dbReference type="NCBI Taxonomy" id="7213"/>
    <lineage>
        <taxon>Eukaryota</taxon>
        <taxon>Metazoa</taxon>
        <taxon>Ecdysozoa</taxon>
        <taxon>Arthropoda</taxon>
        <taxon>Hexapoda</taxon>
        <taxon>Insecta</taxon>
        <taxon>Pterygota</taxon>
        <taxon>Neoptera</taxon>
        <taxon>Endopterygota</taxon>
        <taxon>Diptera</taxon>
        <taxon>Brachycera</taxon>
        <taxon>Muscomorpha</taxon>
        <taxon>Tephritoidea</taxon>
        <taxon>Tephritidae</taxon>
        <taxon>Ceratitis</taxon>
        <taxon>Ceratitis</taxon>
    </lineage>
</organism>
<dbReference type="AlphaFoldDB" id="A0A811V4W4"/>
<dbReference type="Proteomes" id="UP000606786">
    <property type="component" value="Unassembled WGS sequence"/>
</dbReference>
<accession>A0A811V4W4</accession>